<feature type="transmembrane region" description="Helical" evidence="1">
    <location>
        <begin position="46"/>
        <end position="67"/>
    </location>
</feature>
<feature type="transmembrane region" description="Helical" evidence="1">
    <location>
        <begin position="97"/>
        <end position="117"/>
    </location>
</feature>
<dbReference type="EMBL" id="CP002101">
    <property type="protein sequence ID" value="AEH61187.1"/>
    <property type="molecule type" value="Genomic_DNA"/>
</dbReference>
<evidence type="ECO:0000256" key="1">
    <source>
        <dbReference type="SAM" id="Phobius"/>
    </source>
</evidence>
<dbReference type="Proteomes" id="UP000006622">
    <property type="component" value="Chromosome"/>
</dbReference>
<evidence type="ECO:0000313" key="5">
    <source>
        <dbReference type="Proteomes" id="UP000006622"/>
    </source>
</evidence>
<dbReference type="KEGG" id="mzh:Mzhil_1342"/>
<dbReference type="PANTHER" id="PTHR39084">
    <property type="entry name" value="MEMBRANE PROTEIN-RELATED"/>
    <property type="match status" value="1"/>
</dbReference>
<feature type="transmembrane region" description="Helical" evidence="1">
    <location>
        <begin position="384"/>
        <end position="403"/>
    </location>
</feature>
<dbReference type="Pfam" id="PF13194">
    <property type="entry name" value="DUF4010"/>
    <property type="match status" value="1"/>
</dbReference>
<proteinExistence type="predicted"/>
<evidence type="ECO:0000259" key="2">
    <source>
        <dbReference type="Pfam" id="PF02308"/>
    </source>
</evidence>
<keyword evidence="1" id="KW-1133">Transmembrane helix</keyword>
<dbReference type="InterPro" id="IPR049177">
    <property type="entry name" value="MgtC_SapB_SrpB_YhiD_N"/>
</dbReference>
<keyword evidence="5" id="KW-1185">Reference proteome</keyword>
<dbReference type="PANTHER" id="PTHR39084:SF1">
    <property type="entry name" value="DUF4010 DOMAIN-CONTAINING PROTEIN"/>
    <property type="match status" value="1"/>
</dbReference>
<feature type="domain" description="DUF4010" evidence="3">
    <location>
        <begin position="166"/>
        <end position="373"/>
    </location>
</feature>
<dbReference type="HOGENOM" id="CLU_036781_1_1_2"/>
<organism evidence="4 5">
    <name type="scientific">Methanosalsum zhilinae (strain DSM 4017 / NBRC 107636 / OCM 62 / WeN5)</name>
    <name type="common">Methanohalophilus zhilinae</name>
    <dbReference type="NCBI Taxonomy" id="679901"/>
    <lineage>
        <taxon>Archaea</taxon>
        <taxon>Methanobacteriati</taxon>
        <taxon>Methanobacteriota</taxon>
        <taxon>Stenosarchaea group</taxon>
        <taxon>Methanomicrobia</taxon>
        <taxon>Methanosarcinales</taxon>
        <taxon>Methanosarcinaceae</taxon>
        <taxon>Methanosalsum</taxon>
    </lineage>
</organism>
<feature type="transmembrane region" description="Helical" evidence="1">
    <location>
        <begin position="220"/>
        <end position="242"/>
    </location>
</feature>
<sequence>MLIGILIGIEREHWRSEKKVYAGVRTFAITAISGTIATIISEVVGIEILFIATFFVAMVCLLMIYSINVLQQGSGLTSGIALFSTYLLGILVAKEYFLFSIIVAIVITFLLIEKRHLHTFAENLTEKEILGAVQFLAVSFILYPILPQEPVFGVINLRSVIMIVLLVSTISFISYIFLKKFGPHGGIPYSGFFGGFVSSEATTGALSSLSRVKEGLINSLFVGILLANLAMLVSNLIIAFIVDTSGRTTLMMLPPHLIMIAVSIYIIKKQRLAPTSLKETIDLESPFALKPAFKFGLIFMVLMVTADVANQVAGPAGIYATALGGIISSSAVTASVASLAIQGHISYIAAAETAVTASIISTFSKILFVRSTGTIELFKSSKSTFLLIGAAGVASLVIWGYLLRFSI</sequence>
<accession>F7XND7</accession>
<feature type="transmembrane region" description="Helical" evidence="1">
    <location>
        <begin position="347"/>
        <end position="364"/>
    </location>
</feature>
<dbReference type="Pfam" id="PF02308">
    <property type="entry name" value="MgtC"/>
    <property type="match status" value="1"/>
</dbReference>
<evidence type="ECO:0000313" key="4">
    <source>
        <dbReference type="EMBL" id="AEH61187.1"/>
    </source>
</evidence>
<feature type="transmembrane region" description="Helical" evidence="1">
    <location>
        <begin position="158"/>
        <end position="178"/>
    </location>
</feature>
<reference evidence="4 5" key="1">
    <citation type="submission" date="2010-07" db="EMBL/GenBank/DDBJ databases">
        <title>The complete genome of Methanosalsum zhilinae DSM 4017.</title>
        <authorList>
            <consortium name="US DOE Joint Genome Institute (JGI-PGF)"/>
            <person name="Lucas S."/>
            <person name="Copeland A."/>
            <person name="Lapidus A."/>
            <person name="Glavina del Rio T."/>
            <person name="Dalin E."/>
            <person name="Tice H."/>
            <person name="Bruce D."/>
            <person name="Goodwin L."/>
            <person name="Pitluck S."/>
            <person name="Kyrpides N."/>
            <person name="Mavromatis K."/>
            <person name="Ovchinnikova G."/>
            <person name="Daligault H."/>
            <person name="Detter J.C."/>
            <person name="Han C."/>
            <person name="Tapia R."/>
            <person name="Larimer F."/>
            <person name="Land M."/>
            <person name="Hauser L."/>
            <person name="Markowitz V."/>
            <person name="Cheng J.-F."/>
            <person name="Hugenholtz P."/>
            <person name="Woyke T."/>
            <person name="Wu D."/>
            <person name="Spring S."/>
            <person name="Schueler E."/>
            <person name="Brambilla E."/>
            <person name="Klenk H.-P."/>
            <person name="Eisen J.A."/>
        </authorList>
    </citation>
    <scope>NUCLEOTIDE SEQUENCE [LARGE SCALE GENOMIC DNA]</scope>
    <source>
        <strain evidence="5">DSM 4017 / NBRC 107636 / OCM 62 / WeN5</strain>
    </source>
</reference>
<evidence type="ECO:0000259" key="3">
    <source>
        <dbReference type="Pfam" id="PF13194"/>
    </source>
</evidence>
<keyword evidence="1" id="KW-0812">Transmembrane</keyword>
<feature type="transmembrane region" description="Helical" evidence="1">
    <location>
        <begin position="248"/>
        <end position="267"/>
    </location>
</feature>
<protein>
    <submittedName>
        <fullName evidence="4">Uncharacterized protein</fullName>
    </submittedName>
</protein>
<dbReference type="STRING" id="679901.Mzhil_1342"/>
<feature type="transmembrane region" description="Helical" evidence="1">
    <location>
        <begin position="129"/>
        <end position="146"/>
    </location>
</feature>
<gene>
    <name evidence="4" type="ordered locus">Mzhil_1342</name>
</gene>
<feature type="transmembrane region" description="Helical" evidence="1">
    <location>
        <begin position="318"/>
        <end position="340"/>
    </location>
</feature>
<dbReference type="GeneID" id="10822978"/>
<feature type="domain" description="MgtC/SapB/SrpB/YhiD N-terminal" evidence="2">
    <location>
        <begin position="1"/>
        <end position="119"/>
    </location>
</feature>
<feature type="transmembrane region" description="Helical" evidence="1">
    <location>
        <begin position="287"/>
        <end position="306"/>
    </location>
</feature>
<dbReference type="AlphaFoldDB" id="F7XND7"/>
<dbReference type="InterPro" id="IPR025105">
    <property type="entry name" value="DUF4010"/>
</dbReference>
<keyword evidence="1" id="KW-0472">Membrane</keyword>
<name>F7XND7_METZD</name>
<feature type="transmembrane region" description="Helical" evidence="1">
    <location>
        <begin position="20"/>
        <end position="40"/>
    </location>
</feature>
<dbReference type="RefSeq" id="WP_013898624.1">
    <property type="nucleotide sequence ID" value="NC_015676.1"/>
</dbReference>